<dbReference type="InterPro" id="IPR052022">
    <property type="entry name" value="26kDa_periplasmic_antigen"/>
</dbReference>
<evidence type="ECO:0000313" key="2">
    <source>
        <dbReference type="Proteomes" id="UP000632858"/>
    </source>
</evidence>
<reference evidence="1" key="1">
    <citation type="journal article" date="2014" name="Int. J. Syst. Evol. Microbiol.">
        <title>Complete genome sequence of Corynebacterium casei LMG S-19264T (=DSM 44701T), isolated from a smear-ripened cheese.</title>
        <authorList>
            <consortium name="US DOE Joint Genome Institute (JGI-PGF)"/>
            <person name="Walter F."/>
            <person name="Albersmeier A."/>
            <person name="Kalinowski J."/>
            <person name="Ruckert C."/>
        </authorList>
    </citation>
    <scope>NUCLEOTIDE SEQUENCE</scope>
    <source>
        <strain evidence="1">CGMCC 1.12726</strain>
    </source>
</reference>
<dbReference type="AlphaFoldDB" id="A0A917FQN3"/>
<protein>
    <recommendedName>
        <fullName evidence="3">SIMPL domain-containing protein</fullName>
    </recommendedName>
</protein>
<dbReference type="EMBL" id="BMFO01000005">
    <property type="protein sequence ID" value="GGF97939.1"/>
    <property type="molecule type" value="Genomic_DNA"/>
</dbReference>
<proteinExistence type="predicted"/>
<sequence length="235" mass="25682">MSESSPKSAMILGGSIAVGLVALGLTLGQSLIRFKEYERTVSVKGLSQREVPADTALWPVTFAASGNELSAVYTRLENDGAKVRQFLLDKGFKPEEISLSAPNVNDKGQYGDENRVGSRFYATQTYTVYTRNIALVRQMSTQIAELGKQGVGVGGGYQPTEYLFSGLNELKPKMIEEATRNARQVAQKFAADSDSRLGKIKSANQGQFSLEPRDANTPHIKTVRVVSTVEYYLSD</sequence>
<dbReference type="InterPro" id="IPR007497">
    <property type="entry name" value="SIMPL/DUF541"/>
</dbReference>
<dbReference type="Proteomes" id="UP000632858">
    <property type="component" value="Unassembled WGS sequence"/>
</dbReference>
<keyword evidence="2" id="KW-1185">Reference proteome</keyword>
<comment type="caution">
    <text evidence="1">The sequence shown here is derived from an EMBL/GenBank/DDBJ whole genome shotgun (WGS) entry which is preliminary data.</text>
</comment>
<dbReference type="Pfam" id="PF04402">
    <property type="entry name" value="SIMPL"/>
    <property type="match status" value="1"/>
</dbReference>
<evidence type="ECO:0000313" key="1">
    <source>
        <dbReference type="EMBL" id="GGF97939.1"/>
    </source>
</evidence>
<organism evidence="1 2">
    <name type="scientific">Arenimonas maotaiensis</name>
    <dbReference type="NCBI Taxonomy" id="1446479"/>
    <lineage>
        <taxon>Bacteria</taxon>
        <taxon>Pseudomonadati</taxon>
        <taxon>Pseudomonadota</taxon>
        <taxon>Gammaproteobacteria</taxon>
        <taxon>Lysobacterales</taxon>
        <taxon>Lysobacteraceae</taxon>
        <taxon>Arenimonas</taxon>
    </lineage>
</organism>
<evidence type="ECO:0008006" key="3">
    <source>
        <dbReference type="Google" id="ProtNLM"/>
    </source>
</evidence>
<accession>A0A917FQN3</accession>
<dbReference type="RefSeq" id="WP_188450225.1">
    <property type="nucleotide sequence ID" value="NZ_BMFO01000005.1"/>
</dbReference>
<dbReference type="GO" id="GO:0006974">
    <property type="term" value="P:DNA damage response"/>
    <property type="evidence" value="ECO:0007669"/>
    <property type="project" value="TreeGrafter"/>
</dbReference>
<dbReference type="PANTHER" id="PTHR34387">
    <property type="entry name" value="SLR1258 PROTEIN"/>
    <property type="match status" value="1"/>
</dbReference>
<dbReference type="PANTHER" id="PTHR34387:SF2">
    <property type="entry name" value="SLR1258 PROTEIN"/>
    <property type="match status" value="1"/>
</dbReference>
<gene>
    <name evidence="1" type="ORF">GCM10010960_19560</name>
</gene>
<reference evidence="1" key="2">
    <citation type="submission" date="2020-09" db="EMBL/GenBank/DDBJ databases">
        <authorList>
            <person name="Sun Q."/>
            <person name="Zhou Y."/>
        </authorList>
    </citation>
    <scope>NUCLEOTIDE SEQUENCE</scope>
    <source>
        <strain evidence="1">CGMCC 1.12726</strain>
    </source>
</reference>
<name>A0A917FQN3_9GAMM</name>
<dbReference type="Gene3D" id="3.30.70.2970">
    <property type="entry name" value="Protein of unknown function (DUF541), domain 2"/>
    <property type="match status" value="1"/>
</dbReference>
<dbReference type="Gene3D" id="3.30.110.170">
    <property type="entry name" value="Protein of unknown function (DUF541), domain 1"/>
    <property type="match status" value="1"/>
</dbReference>
<dbReference type="PIRSF" id="PIRSF029033">
    <property type="entry name" value="UCP029033"/>
    <property type="match status" value="1"/>
</dbReference>
<dbReference type="InterPro" id="IPR016907">
    <property type="entry name" value="UCP029033"/>
</dbReference>